<dbReference type="AlphaFoldDB" id="A0A4C1XD48"/>
<protein>
    <submittedName>
        <fullName evidence="1">Uncharacterized protein</fullName>
    </submittedName>
</protein>
<dbReference type="EMBL" id="BGZK01000784">
    <property type="protein sequence ID" value="GBP60289.1"/>
    <property type="molecule type" value="Genomic_DNA"/>
</dbReference>
<gene>
    <name evidence="1" type="ORF">EVAR_91571_1</name>
</gene>
<keyword evidence="2" id="KW-1185">Reference proteome</keyword>
<dbReference type="Proteomes" id="UP000299102">
    <property type="component" value="Unassembled WGS sequence"/>
</dbReference>
<name>A0A4C1XD48_EUMVA</name>
<reference evidence="1 2" key="1">
    <citation type="journal article" date="2019" name="Commun. Biol.">
        <title>The bagworm genome reveals a unique fibroin gene that provides high tensile strength.</title>
        <authorList>
            <person name="Kono N."/>
            <person name="Nakamura H."/>
            <person name="Ohtoshi R."/>
            <person name="Tomita M."/>
            <person name="Numata K."/>
            <person name="Arakawa K."/>
        </authorList>
    </citation>
    <scope>NUCLEOTIDE SEQUENCE [LARGE SCALE GENOMIC DNA]</scope>
</reference>
<evidence type="ECO:0000313" key="2">
    <source>
        <dbReference type="Proteomes" id="UP000299102"/>
    </source>
</evidence>
<dbReference type="OrthoDB" id="6617942at2759"/>
<organism evidence="1 2">
    <name type="scientific">Eumeta variegata</name>
    <name type="common">Bagworm moth</name>
    <name type="synonym">Eumeta japonica</name>
    <dbReference type="NCBI Taxonomy" id="151549"/>
    <lineage>
        <taxon>Eukaryota</taxon>
        <taxon>Metazoa</taxon>
        <taxon>Ecdysozoa</taxon>
        <taxon>Arthropoda</taxon>
        <taxon>Hexapoda</taxon>
        <taxon>Insecta</taxon>
        <taxon>Pterygota</taxon>
        <taxon>Neoptera</taxon>
        <taxon>Endopterygota</taxon>
        <taxon>Lepidoptera</taxon>
        <taxon>Glossata</taxon>
        <taxon>Ditrysia</taxon>
        <taxon>Tineoidea</taxon>
        <taxon>Psychidae</taxon>
        <taxon>Oiketicinae</taxon>
        <taxon>Eumeta</taxon>
    </lineage>
</organism>
<accession>A0A4C1XD48</accession>
<comment type="caution">
    <text evidence="1">The sequence shown here is derived from an EMBL/GenBank/DDBJ whole genome shotgun (WGS) entry which is preliminary data.</text>
</comment>
<sequence length="287" mass="32255">MVIGGIDVRTTKQITRSLKRKLLREKSASKQPKVTEVCTEKLSSSSGSECTQSDCEEPIQIQSRASSIKSESTSIKTAVDYALLSKTCDGFGVLDRAGTAIASVVLHASNLQVIDKNKLRRERKKTREIVTSQQNLSLIPALYFDGRKDQTSTIFEKDGKRYRRRILEEHISLIKEPDSKFLGYVTPASGTAKFLEQEIFNFFMNKDISMDDLIAIGCDGTDVNVGKYGGIIRMLEKRLDRPLQWIICLLHMNELPFRHLFEHIDGTTSGPRTFSGSIGKELENCEK</sequence>
<proteinExistence type="predicted"/>
<evidence type="ECO:0000313" key="1">
    <source>
        <dbReference type="EMBL" id="GBP60289.1"/>
    </source>
</evidence>